<gene>
    <name evidence="2" type="ORF">SAMN02745824_2712</name>
</gene>
<proteinExistence type="predicted"/>
<dbReference type="InterPro" id="IPR014562">
    <property type="entry name" value="UCP030959_TPR_rpt-cont"/>
</dbReference>
<keyword evidence="1" id="KW-1133">Transmembrane helix</keyword>
<dbReference type="PIRSF" id="PIRSF030959">
    <property type="entry name" value="UCP030959"/>
    <property type="match status" value="1"/>
</dbReference>
<keyword evidence="3" id="KW-1185">Reference proteome</keyword>
<dbReference type="Gene3D" id="1.25.40.10">
    <property type="entry name" value="Tetratricopeptide repeat domain"/>
    <property type="match status" value="1"/>
</dbReference>
<protein>
    <recommendedName>
        <fullName evidence="4">Cardiolipin synthase N-terminal domain-containing protein</fullName>
    </recommendedName>
</protein>
<dbReference type="GO" id="GO:0042802">
    <property type="term" value="F:identical protein binding"/>
    <property type="evidence" value="ECO:0007669"/>
    <property type="project" value="InterPro"/>
</dbReference>
<reference evidence="3" key="1">
    <citation type="submission" date="2016-11" db="EMBL/GenBank/DDBJ databases">
        <authorList>
            <person name="Varghese N."/>
            <person name="Submissions S."/>
        </authorList>
    </citation>
    <scope>NUCLEOTIDE SEQUENCE [LARGE SCALE GENOMIC DNA]</scope>
    <source>
        <strain evidence="3">DSM 22363</strain>
    </source>
</reference>
<dbReference type="EMBL" id="FSQW01000002">
    <property type="protein sequence ID" value="SIO03523.1"/>
    <property type="molecule type" value="Genomic_DNA"/>
</dbReference>
<dbReference type="InterPro" id="IPR011990">
    <property type="entry name" value="TPR-like_helical_dom_sf"/>
</dbReference>
<evidence type="ECO:0000313" key="2">
    <source>
        <dbReference type="EMBL" id="SIO03523.1"/>
    </source>
</evidence>
<accession>A0A1N6G7M9</accession>
<dbReference type="InterPro" id="IPR011717">
    <property type="entry name" value="TPR-4"/>
</dbReference>
<dbReference type="Proteomes" id="UP000185192">
    <property type="component" value="Unassembled WGS sequence"/>
</dbReference>
<dbReference type="SUPFAM" id="SSF48452">
    <property type="entry name" value="TPR-like"/>
    <property type="match status" value="1"/>
</dbReference>
<organism evidence="2 3">
    <name type="scientific">Parasphingorhabdus marina DSM 22363</name>
    <dbReference type="NCBI Taxonomy" id="1123272"/>
    <lineage>
        <taxon>Bacteria</taxon>
        <taxon>Pseudomonadati</taxon>
        <taxon>Pseudomonadota</taxon>
        <taxon>Alphaproteobacteria</taxon>
        <taxon>Sphingomonadales</taxon>
        <taxon>Sphingomonadaceae</taxon>
        <taxon>Parasphingorhabdus</taxon>
    </lineage>
</organism>
<keyword evidence="1" id="KW-0472">Membrane</keyword>
<evidence type="ECO:0000256" key="1">
    <source>
        <dbReference type="SAM" id="Phobius"/>
    </source>
</evidence>
<feature type="transmembrane region" description="Helical" evidence="1">
    <location>
        <begin position="28"/>
        <end position="48"/>
    </location>
</feature>
<keyword evidence="1" id="KW-0812">Transmembrane</keyword>
<name>A0A1N6G7M9_9SPHN</name>
<dbReference type="AlphaFoldDB" id="A0A1N6G7M9"/>
<sequence length="249" mass="27774">MPYFILTILVQILCVVHLMKSGRNKLWLTAIIFLPIAGSAAYFLLEILPDLTGNRHMRYAKKKAVQKVDPDREIRQARERLALTDSLTNHVQLADALADSGRFEEAADCYAEIIAKPHGNDDRTLVKYARALFESGEAAKALDIIKPIAPVAVATENGQREILKARIHAELGQLDEADKIFGAVIEKVSGIEARGHYAALLLQMGENDRAKEQLTELCTLAKRMSHAQLDDDRAIVTWAHKELDQLQDV</sequence>
<evidence type="ECO:0000313" key="3">
    <source>
        <dbReference type="Proteomes" id="UP000185192"/>
    </source>
</evidence>
<dbReference type="STRING" id="1123272.SAMN02745824_2712"/>
<evidence type="ECO:0008006" key="4">
    <source>
        <dbReference type="Google" id="ProtNLM"/>
    </source>
</evidence>
<dbReference type="Pfam" id="PF07721">
    <property type="entry name" value="TPR_4"/>
    <property type="match status" value="1"/>
</dbReference>